<dbReference type="PANTHER" id="PTHR10709:SF2">
    <property type="entry name" value="ACTIN-RELATED PROTEIN 2_3 COMPLEX SUBUNIT"/>
    <property type="match status" value="1"/>
</dbReference>
<dbReference type="PROSITE" id="PS50082">
    <property type="entry name" value="WD_REPEATS_2"/>
    <property type="match status" value="1"/>
</dbReference>
<name>A0A507CWY3_9FUNG</name>
<dbReference type="SMART" id="SM00320">
    <property type="entry name" value="WD40"/>
    <property type="match status" value="5"/>
</dbReference>
<keyword evidence="3 8" id="KW-0853">WD repeat</keyword>
<dbReference type="InterPro" id="IPR017383">
    <property type="entry name" value="ARPC1"/>
</dbReference>
<dbReference type="InterPro" id="IPR001680">
    <property type="entry name" value="WD40_rpt"/>
</dbReference>
<accession>A0A507CWY3</accession>
<comment type="caution">
    <text evidence="9">The sequence shown here is derived from an EMBL/GenBank/DDBJ whole genome shotgun (WGS) entry which is preliminary data.</text>
</comment>
<evidence type="ECO:0000256" key="6">
    <source>
        <dbReference type="ARBA" id="ARBA00023212"/>
    </source>
</evidence>
<dbReference type="GO" id="GO:0034314">
    <property type="term" value="P:Arp2/3 complex-mediated actin nucleation"/>
    <property type="evidence" value="ECO:0007669"/>
    <property type="project" value="UniProtKB-UniRule"/>
</dbReference>
<evidence type="ECO:0000313" key="10">
    <source>
        <dbReference type="Proteomes" id="UP000320475"/>
    </source>
</evidence>
<dbReference type="Proteomes" id="UP000320475">
    <property type="component" value="Unassembled WGS sequence"/>
</dbReference>
<keyword evidence="4" id="KW-0677">Repeat</keyword>
<dbReference type="EMBL" id="QEAM01000227">
    <property type="protein sequence ID" value="TPX43370.1"/>
    <property type="molecule type" value="Genomic_DNA"/>
</dbReference>
<dbReference type="Pfam" id="PF00400">
    <property type="entry name" value="WD40"/>
    <property type="match status" value="2"/>
</dbReference>
<dbReference type="PIRSF" id="PIRSF038093">
    <property type="entry name" value="ARP2/3_su1"/>
    <property type="match status" value="1"/>
</dbReference>
<comment type="similarity">
    <text evidence="1 7">Belongs to the WD repeat ARPC1 family.</text>
</comment>
<gene>
    <name evidence="9" type="ORF">SeLEV6574_g05114</name>
</gene>
<evidence type="ECO:0000256" key="8">
    <source>
        <dbReference type="PROSITE-ProRule" id="PRU00221"/>
    </source>
</evidence>
<protein>
    <recommendedName>
        <fullName evidence="7">Actin-related protein 2/3 complex subunit</fullName>
    </recommendedName>
</protein>
<dbReference type="Gene3D" id="2.130.10.10">
    <property type="entry name" value="YVTN repeat-like/Quinoprotein amine dehydrogenase"/>
    <property type="match status" value="1"/>
</dbReference>
<keyword evidence="5 7" id="KW-0009">Actin-binding</keyword>
<keyword evidence="6 7" id="KW-0206">Cytoskeleton</keyword>
<dbReference type="VEuPathDB" id="FungiDB:SeMB42_g07939"/>
<evidence type="ECO:0000313" key="9">
    <source>
        <dbReference type="EMBL" id="TPX43370.1"/>
    </source>
</evidence>
<dbReference type="PROSITE" id="PS50294">
    <property type="entry name" value="WD_REPEATS_REGION"/>
    <property type="match status" value="1"/>
</dbReference>
<organism evidence="9 10">
    <name type="scientific">Synchytrium endobioticum</name>
    <dbReference type="NCBI Taxonomy" id="286115"/>
    <lineage>
        <taxon>Eukaryota</taxon>
        <taxon>Fungi</taxon>
        <taxon>Fungi incertae sedis</taxon>
        <taxon>Chytridiomycota</taxon>
        <taxon>Chytridiomycota incertae sedis</taxon>
        <taxon>Chytridiomycetes</taxon>
        <taxon>Synchytriales</taxon>
        <taxon>Synchytriaceae</taxon>
        <taxon>Synchytrium</taxon>
    </lineage>
</organism>
<dbReference type="GO" id="GO:0051015">
    <property type="term" value="F:actin filament binding"/>
    <property type="evidence" value="ECO:0007669"/>
    <property type="project" value="TreeGrafter"/>
</dbReference>
<keyword evidence="2 7" id="KW-0963">Cytoplasm</keyword>
<dbReference type="InterPro" id="IPR036322">
    <property type="entry name" value="WD40_repeat_dom_sf"/>
</dbReference>
<evidence type="ECO:0000256" key="3">
    <source>
        <dbReference type="ARBA" id="ARBA00022574"/>
    </source>
</evidence>
<comment type="function">
    <text evidence="7">Functions as component of the Arp2/3 complex which is involved in regulation of actin polymerization and together with an activating nucleation-promoting factor (NPF) mediates the formation of branched actin networks.</text>
</comment>
<evidence type="ECO:0000256" key="4">
    <source>
        <dbReference type="ARBA" id="ARBA00022737"/>
    </source>
</evidence>
<feature type="repeat" description="WD" evidence="8">
    <location>
        <begin position="54"/>
        <end position="95"/>
    </location>
</feature>
<proteinExistence type="inferred from homology"/>
<dbReference type="AlphaFoldDB" id="A0A507CWY3"/>
<evidence type="ECO:0000256" key="1">
    <source>
        <dbReference type="ARBA" id="ARBA00006260"/>
    </source>
</evidence>
<sequence>MSTATPDVHQLLYGIPITCHAWNRDRSMVAISPNNHQVHIYKKTGNSFSVAHVLAEHDKLVTGIDWAPNSNRIVTCSQDRNAYVWTFDSNTWKPTLVLLRINRAATHVKWSPLENKFAVASGARLISVCYFEEDNDWWVSKHIKKPIRSTVLCLDWHPENILLVAGSSDMTTRVFSAFIKGVDTKASSPVWGEKLPFGTVCGEYPNSSGGWVHSVAFAPSGNFIAWVAHDSSLSVASPQLGLTTIRTNNLPLISLIFVSESAIVAAGHDCAPFLFANQNNKWVLVDKLDRGQKKSTSGDTAMARFKQMDSKGQSNSGDTELNTVHQNTITTIRAFAGQAESVTRFSTTGVDGKLVVWEVGVEGGMSAMKIR</sequence>
<dbReference type="PANTHER" id="PTHR10709">
    <property type="entry name" value="ACTIN-RELATED PROTEIN 2/3 COMPLEX SUBUNIT 1"/>
    <property type="match status" value="1"/>
</dbReference>
<dbReference type="GO" id="GO:0030479">
    <property type="term" value="C:actin cortical patch"/>
    <property type="evidence" value="ECO:0007669"/>
    <property type="project" value="UniProtKB-SubCell"/>
</dbReference>
<dbReference type="OrthoDB" id="406844at2759"/>
<reference evidence="9 10" key="1">
    <citation type="journal article" date="2019" name="Sci. Rep.">
        <title>Comparative genomics of chytrid fungi reveal insights into the obligate biotrophic and pathogenic lifestyle of Synchytrium endobioticum.</title>
        <authorList>
            <person name="van de Vossenberg B.T.L.H."/>
            <person name="Warris S."/>
            <person name="Nguyen H.D.T."/>
            <person name="van Gent-Pelzer M.P.E."/>
            <person name="Joly D.L."/>
            <person name="van de Geest H.C."/>
            <person name="Bonants P.J.M."/>
            <person name="Smith D.S."/>
            <person name="Levesque C.A."/>
            <person name="van der Lee T.A.J."/>
        </authorList>
    </citation>
    <scope>NUCLEOTIDE SEQUENCE [LARGE SCALE GENOMIC DNA]</scope>
    <source>
        <strain evidence="9 10">LEV6574</strain>
    </source>
</reference>
<dbReference type="GO" id="GO:0005885">
    <property type="term" value="C:Arp2/3 protein complex"/>
    <property type="evidence" value="ECO:0007669"/>
    <property type="project" value="UniProtKB-UniRule"/>
</dbReference>
<evidence type="ECO:0000256" key="7">
    <source>
        <dbReference type="PIRNR" id="PIRNR038093"/>
    </source>
</evidence>
<evidence type="ECO:0000256" key="5">
    <source>
        <dbReference type="ARBA" id="ARBA00023203"/>
    </source>
</evidence>
<evidence type="ECO:0000256" key="2">
    <source>
        <dbReference type="ARBA" id="ARBA00022490"/>
    </source>
</evidence>
<comment type="subcellular location">
    <subcellularLocation>
        <location evidence="7">Cytoplasm</location>
        <location evidence="7">Cytoskeleton</location>
        <location evidence="7">Actin patch</location>
    </subcellularLocation>
</comment>
<dbReference type="InterPro" id="IPR015943">
    <property type="entry name" value="WD40/YVTN_repeat-like_dom_sf"/>
</dbReference>
<dbReference type="SUPFAM" id="SSF50978">
    <property type="entry name" value="WD40 repeat-like"/>
    <property type="match status" value="1"/>
</dbReference>